<dbReference type="PANTHER" id="PTHR10696">
    <property type="entry name" value="GAMMA-BUTYROBETAINE HYDROXYLASE-RELATED"/>
    <property type="match status" value="1"/>
</dbReference>
<dbReference type="AlphaFoldDB" id="A0A8H7VLE2"/>
<evidence type="ECO:0000313" key="12">
    <source>
        <dbReference type="Proteomes" id="UP000646827"/>
    </source>
</evidence>
<dbReference type="Gene3D" id="3.30.2020.30">
    <property type="match status" value="1"/>
</dbReference>
<evidence type="ECO:0000256" key="1">
    <source>
        <dbReference type="ARBA" id="ARBA00001954"/>
    </source>
</evidence>
<dbReference type="EMBL" id="JAEPRB010000035">
    <property type="protein sequence ID" value="KAG2224915.1"/>
    <property type="molecule type" value="Genomic_DNA"/>
</dbReference>
<dbReference type="InterPro" id="IPR050411">
    <property type="entry name" value="AlphaKG_dependent_hydroxylases"/>
</dbReference>
<dbReference type="GO" id="GO:0045329">
    <property type="term" value="P:carnitine biosynthetic process"/>
    <property type="evidence" value="ECO:0007669"/>
    <property type="project" value="UniProtKB-KW"/>
</dbReference>
<dbReference type="InterPro" id="IPR042098">
    <property type="entry name" value="TauD-like_sf"/>
</dbReference>
<evidence type="ECO:0000256" key="3">
    <source>
        <dbReference type="ARBA" id="ARBA00008654"/>
    </source>
</evidence>
<dbReference type="SUPFAM" id="SSF51197">
    <property type="entry name" value="Clavaminate synthase-like"/>
    <property type="match status" value="1"/>
</dbReference>
<evidence type="ECO:0000259" key="9">
    <source>
        <dbReference type="Pfam" id="PF02668"/>
    </source>
</evidence>
<evidence type="ECO:0000256" key="7">
    <source>
        <dbReference type="ARBA" id="ARBA00023002"/>
    </source>
</evidence>
<comment type="cofactor">
    <cofactor evidence="1">
        <name>Fe(2+)</name>
        <dbReference type="ChEBI" id="CHEBI:29033"/>
    </cofactor>
</comment>
<dbReference type="Proteomes" id="UP000646827">
    <property type="component" value="Unassembled WGS sequence"/>
</dbReference>
<dbReference type="Pfam" id="PF02668">
    <property type="entry name" value="TauD"/>
    <property type="match status" value="1"/>
</dbReference>
<dbReference type="GO" id="GO:0016706">
    <property type="term" value="F:2-oxoglutarate-dependent dioxygenase activity"/>
    <property type="evidence" value="ECO:0007669"/>
    <property type="project" value="UniProtKB-ARBA"/>
</dbReference>
<keyword evidence="6" id="KW-0223">Dioxygenase</keyword>
<dbReference type="Gene3D" id="3.60.130.10">
    <property type="entry name" value="Clavaminate synthase-like"/>
    <property type="match status" value="1"/>
</dbReference>
<comment type="cofactor">
    <cofactor evidence="2">
        <name>L-ascorbate</name>
        <dbReference type="ChEBI" id="CHEBI:38290"/>
    </cofactor>
</comment>
<dbReference type="FunFam" id="3.30.2020.30:FF:000002">
    <property type="entry name" value="Putative gamma-butyrobetaine dioxygenase"/>
    <property type="match status" value="1"/>
</dbReference>
<keyword evidence="8" id="KW-0408">Iron</keyword>
<keyword evidence="7" id="KW-0560">Oxidoreductase</keyword>
<feature type="domain" description="TauD/TfdA-like" evidence="9">
    <location>
        <begin position="192"/>
        <end position="433"/>
    </location>
</feature>
<dbReference type="InterPro" id="IPR038492">
    <property type="entry name" value="GBBH-like_N_sf"/>
</dbReference>
<dbReference type="InterPro" id="IPR003819">
    <property type="entry name" value="TauD/TfdA-like"/>
</dbReference>
<evidence type="ECO:0000259" key="10">
    <source>
        <dbReference type="Pfam" id="PF06155"/>
    </source>
</evidence>
<keyword evidence="12" id="KW-1185">Reference proteome</keyword>
<keyword evidence="5" id="KW-0124">Carnitine biosynthesis</keyword>
<evidence type="ECO:0008006" key="13">
    <source>
        <dbReference type="Google" id="ProtNLM"/>
    </source>
</evidence>
<feature type="domain" description="Gamma-butyrobetaine hydroxylase-like N-terminal" evidence="10">
    <location>
        <begin position="65"/>
        <end position="139"/>
    </location>
</feature>
<evidence type="ECO:0000256" key="6">
    <source>
        <dbReference type="ARBA" id="ARBA00022964"/>
    </source>
</evidence>
<evidence type="ECO:0000256" key="8">
    <source>
        <dbReference type="ARBA" id="ARBA00023004"/>
    </source>
</evidence>
<comment type="caution">
    <text evidence="11">The sequence shown here is derived from an EMBL/GenBank/DDBJ whole genome shotgun (WGS) entry which is preliminary data.</text>
</comment>
<dbReference type="GO" id="GO:0005739">
    <property type="term" value="C:mitochondrion"/>
    <property type="evidence" value="ECO:0007669"/>
    <property type="project" value="TreeGrafter"/>
</dbReference>
<keyword evidence="4" id="KW-0479">Metal-binding</keyword>
<dbReference type="GO" id="GO:0046872">
    <property type="term" value="F:metal ion binding"/>
    <property type="evidence" value="ECO:0007669"/>
    <property type="project" value="UniProtKB-KW"/>
</dbReference>
<dbReference type="InterPro" id="IPR010376">
    <property type="entry name" value="GBBH-like_N"/>
</dbReference>
<evidence type="ECO:0000256" key="4">
    <source>
        <dbReference type="ARBA" id="ARBA00022723"/>
    </source>
</evidence>
<dbReference type="Pfam" id="PF06155">
    <property type="entry name" value="GBBH-like_N"/>
    <property type="match status" value="1"/>
</dbReference>
<organism evidence="11 12">
    <name type="scientific">Circinella minor</name>
    <dbReference type="NCBI Taxonomy" id="1195481"/>
    <lineage>
        <taxon>Eukaryota</taxon>
        <taxon>Fungi</taxon>
        <taxon>Fungi incertae sedis</taxon>
        <taxon>Mucoromycota</taxon>
        <taxon>Mucoromycotina</taxon>
        <taxon>Mucoromycetes</taxon>
        <taxon>Mucorales</taxon>
        <taxon>Lichtheimiaceae</taxon>
        <taxon>Circinella</taxon>
    </lineage>
</organism>
<protein>
    <recommendedName>
        <fullName evidence="13">Trimethyllysine dioxygenase</fullName>
    </recommendedName>
</protein>
<evidence type="ECO:0000313" key="11">
    <source>
        <dbReference type="EMBL" id="KAG2224915.1"/>
    </source>
</evidence>
<gene>
    <name evidence="11" type="ORF">INT45_010864</name>
</gene>
<dbReference type="FunFam" id="3.60.130.10:FF:000001">
    <property type="entry name" value="Trimethyllysine dioxygenase, mitochondrial"/>
    <property type="match status" value="1"/>
</dbReference>
<name>A0A8H7VLE2_9FUNG</name>
<dbReference type="OrthoDB" id="406634at2759"/>
<sequence length="456" mass="52460">MAIPFLVRSLARHNIVASTTTRLSSSSLKCASSWISRYSYTTATTAEQQVKVNVGQNNNKVHSTETDKDALHVKWNKNDSATKSSAYSYLWLRDNCQCNQCVHPDNRQKLHSSADIPLDIAPQSVTLNGDTAEIVWNKPLRHQQGKTTEQHVSQYPVEFLERYASHESSEAFRFNHIRPQTWHRDQYKLKWVNYEDYMNTDQGLHEVVQRLYNYGLVFIDNVPVKDESVTTVAERIGPVQETFYGRDFDVKNIAKSRNIAYTSLYLGFHMDLMYLDCPPGIQLLHSLKNNVTGGASIFVDSYQAVKLLKEQHPEDYDMLCKTPATFHYINDGHHMYYRRPTIVTGEDQSGPAWDMHVNYAPQFQGPMDHLSPSEATRYYRAFQRFADLIEDDRLRYQLTLQPGQLVMFANRRVLHGRTAFDATSGDRHLKGTYIGLDSLKDKLRVLGHQYGFDSTV</sequence>
<dbReference type="PANTHER" id="PTHR10696:SF25">
    <property type="entry name" value="OXIDOREDUCTASE AIM17-RELATED"/>
    <property type="match status" value="1"/>
</dbReference>
<evidence type="ECO:0000256" key="5">
    <source>
        <dbReference type="ARBA" id="ARBA00022873"/>
    </source>
</evidence>
<evidence type="ECO:0000256" key="2">
    <source>
        <dbReference type="ARBA" id="ARBA00001961"/>
    </source>
</evidence>
<reference evidence="11 12" key="1">
    <citation type="submission" date="2020-12" db="EMBL/GenBank/DDBJ databases">
        <title>Metabolic potential, ecology and presence of endohyphal bacteria is reflected in genomic diversity of Mucoromycotina.</title>
        <authorList>
            <person name="Muszewska A."/>
            <person name="Okrasinska A."/>
            <person name="Steczkiewicz K."/>
            <person name="Drgas O."/>
            <person name="Orlowska M."/>
            <person name="Perlinska-Lenart U."/>
            <person name="Aleksandrzak-Piekarczyk T."/>
            <person name="Szatraj K."/>
            <person name="Zielenkiewicz U."/>
            <person name="Pilsyk S."/>
            <person name="Malc E."/>
            <person name="Mieczkowski P."/>
            <person name="Kruszewska J.S."/>
            <person name="Biernat P."/>
            <person name="Pawlowska J."/>
        </authorList>
    </citation>
    <scope>NUCLEOTIDE SEQUENCE [LARGE SCALE GENOMIC DNA]</scope>
    <source>
        <strain evidence="11 12">CBS 142.35</strain>
    </source>
</reference>
<dbReference type="CDD" id="cd00250">
    <property type="entry name" value="CAS_like"/>
    <property type="match status" value="1"/>
</dbReference>
<accession>A0A8H7VLE2</accession>
<comment type="similarity">
    <text evidence="3">Belongs to the gamma-BBH/TMLD family.</text>
</comment>
<proteinExistence type="inferred from homology"/>